<reference evidence="1" key="1">
    <citation type="journal article" date="2014" name="Front. Microbiol.">
        <title>High frequency of phylogenetically diverse reductive dehalogenase-homologous genes in deep subseafloor sedimentary metagenomes.</title>
        <authorList>
            <person name="Kawai M."/>
            <person name="Futagami T."/>
            <person name="Toyoda A."/>
            <person name="Takaki Y."/>
            <person name="Nishi S."/>
            <person name="Hori S."/>
            <person name="Arai W."/>
            <person name="Tsubouchi T."/>
            <person name="Morono Y."/>
            <person name="Uchiyama I."/>
            <person name="Ito T."/>
            <person name="Fujiyama A."/>
            <person name="Inagaki F."/>
            <person name="Takami H."/>
        </authorList>
    </citation>
    <scope>NUCLEOTIDE SEQUENCE</scope>
    <source>
        <strain evidence="1">Expedition CK06-06</strain>
    </source>
</reference>
<feature type="non-terminal residue" evidence="1">
    <location>
        <position position="1"/>
    </location>
</feature>
<dbReference type="EMBL" id="BARS01059530">
    <property type="protein sequence ID" value="GAG45995.1"/>
    <property type="molecule type" value="Genomic_DNA"/>
</dbReference>
<proteinExistence type="predicted"/>
<protein>
    <submittedName>
        <fullName evidence="1">Uncharacterized protein</fullName>
    </submittedName>
</protein>
<name>X0XRZ0_9ZZZZ</name>
<evidence type="ECO:0000313" key="1">
    <source>
        <dbReference type="EMBL" id="GAG45995.1"/>
    </source>
</evidence>
<gene>
    <name evidence="1" type="ORF">S01H1_86159</name>
</gene>
<sequence>SEKKKILSELWKIDAELSNLKYEYLEYIKSK</sequence>
<organism evidence="1">
    <name type="scientific">marine sediment metagenome</name>
    <dbReference type="NCBI Taxonomy" id="412755"/>
    <lineage>
        <taxon>unclassified sequences</taxon>
        <taxon>metagenomes</taxon>
        <taxon>ecological metagenomes</taxon>
    </lineage>
</organism>
<accession>X0XRZ0</accession>
<comment type="caution">
    <text evidence="1">The sequence shown here is derived from an EMBL/GenBank/DDBJ whole genome shotgun (WGS) entry which is preliminary data.</text>
</comment>
<dbReference type="AlphaFoldDB" id="X0XRZ0"/>